<dbReference type="EMBL" id="CP061035">
    <property type="protein sequence ID" value="QQV78791.1"/>
    <property type="molecule type" value="Genomic_DNA"/>
</dbReference>
<dbReference type="SUPFAM" id="SSF48695">
    <property type="entry name" value="Multiheme cytochromes"/>
    <property type="match status" value="1"/>
</dbReference>
<keyword evidence="1" id="KW-0732">Signal</keyword>
<dbReference type="InterPro" id="IPR036280">
    <property type="entry name" value="Multihaem_cyt_sf"/>
</dbReference>
<evidence type="ECO:0000313" key="5">
    <source>
        <dbReference type="Proteomes" id="UP000595894"/>
    </source>
</evidence>
<name>A0A974S5U4_9SPHN</name>
<sequence>MGISVIGGRSWALLWFATAIGLLVLFSVTRTKQATALPLAVAAPNASSHLGVGSCAGSTCHGRQEATGAVVRQDELMRWQDPASPSGAHSRAWTVLGSPRGRAIAAKLGIGDPQAAAGCIGCHADPAAGRSPGVRLSDGVGCEACHGGASNWLASHAAKGGSHQQNVARGMIALDDPRTRAALCADCHVGSEARGQFVDHRVMAAGHPRLSFELDLFSTMQQHWNEDADYTQRKQQPSATRTWAVGQAGALSRALRSYAGPLGTAGTFPEFTFFDCQTCHRRISDAIDYRPSALTNPGRPIPLGTPAFQDENIIMLSAAARVVAPDLAAGFDRDSRAFHAAIAAGRPQAVAAAARLGGSADALAAAFARRRFGRTETLAIVAEVATGAAQRYTDYEGGVQAVMAIDTLLSALVRDGSVSPRAAATVRSEVDRAYAAVRDANGFRPLEFRAAIARAGVAIRAL</sequence>
<evidence type="ECO:0000313" key="4">
    <source>
        <dbReference type="EMBL" id="QQV78791.1"/>
    </source>
</evidence>
<proteinExistence type="predicted"/>
<keyword evidence="5" id="KW-1185">Reference proteome</keyword>
<feature type="transmembrane region" description="Helical" evidence="2">
    <location>
        <begin position="12"/>
        <end position="29"/>
    </location>
</feature>
<dbReference type="GO" id="GO:0016491">
    <property type="term" value="F:oxidoreductase activity"/>
    <property type="evidence" value="ECO:0007669"/>
    <property type="project" value="TreeGrafter"/>
</dbReference>
<keyword evidence="2" id="KW-0812">Transmembrane</keyword>
<keyword evidence="2" id="KW-0472">Membrane</keyword>
<dbReference type="InterPro" id="IPR051829">
    <property type="entry name" value="Multiheme_Cytochr_ET"/>
</dbReference>
<dbReference type="PANTHER" id="PTHR35038:SF6">
    <property type="entry name" value="SURFACE LOCALIZED DECAHEME CYTOCHROME C LIPOPROTEIN"/>
    <property type="match status" value="1"/>
</dbReference>
<evidence type="ECO:0000259" key="3">
    <source>
        <dbReference type="Pfam" id="PF13435"/>
    </source>
</evidence>
<accession>A0A974S5U4</accession>
<dbReference type="KEGG" id="sari:H5J25_02480"/>
<reference evidence="5" key="1">
    <citation type="submission" date="2020-09" db="EMBL/GenBank/DDBJ databases">
        <title>Sphingomonas sp., a new species isolated from pork steak.</title>
        <authorList>
            <person name="Heidler von Heilborn D."/>
        </authorList>
    </citation>
    <scope>NUCLEOTIDE SEQUENCE [LARGE SCALE GENOMIC DNA]</scope>
</reference>
<evidence type="ECO:0000256" key="1">
    <source>
        <dbReference type="ARBA" id="ARBA00022729"/>
    </source>
</evidence>
<gene>
    <name evidence="4" type="ORF">H5J25_02480</name>
</gene>
<keyword evidence="2" id="KW-1133">Transmembrane helix</keyword>
<dbReference type="Proteomes" id="UP000595894">
    <property type="component" value="Chromosome"/>
</dbReference>
<dbReference type="PANTHER" id="PTHR35038">
    <property type="entry name" value="DISSIMILATORY SULFITE REDUCTASE SIRA"/>
    <property type="match status" value="1"/>
</dbReference>
<dbReference type="RefSeq" id="WP_202095918.1">
    <property type="nucleotide sequence ID" value="NZ_CP061035.1"/>
</dbReference>
<dbReference type="Pfam" id="PF13435">
    <property type="entry name" value="Cytochrome_C554"/>
    <property type="match status" value="1"/>
</dbReference>
<protein>
    <recommendedName>
        <fullName evidence="3">Cytochrome c-552/4 domain-containing protein</fullName>
    </recommendedName>
</protein>
<dbReference type="Gene3D" id="1.10.1130.10">
    <property type="entry name" value="Flavocytochrome C3, Chain A"/>
    <property type="match status" value="1"/>
</dbReference>
<organism evidence="4 5">
    <name type="scientific">Sphingomonas aliaeris</name>
    <dbReference type="NCBI Taxonomy" id="2759526"/>
    <lineage>
        <taxon>Bacteria</taxon>
        <taxon>Pseudomonadati</taxon>
        <taxon>Pseudomonadota</taxon>
        <taxon>Alphaproteobacteria</taxon>
        <taxon>Sphingomonadales</taxon>
        <taxon>Sphingomonadaceae</taxon>
        <taxon>Sphingomonas</taxon>
    </lineage>
</organism>
<dbReference type="InterPro" id="IPR023155">
    <property type="entry name" value="Cyt_c-552/4"/>
</dbReference>
<evidence type="ECO:0000256" key="2">
    <source>
        <dbReference type="SAM" id="Phobius"/>
    </source>
</evidence>
<dbReference type="AlphaFoldDB" id="A0A974S5U4"/>
<feature type="domain" description="Cytochrome c-552/4" evidence="3">
    <location>
        <begin position="87"/>
        <end position="147"/>
    </location>
</feature>